<comment type="caution">
    <text evidence="2">The sequence shown here is derived from an EMBL/GenBank/DDBJ whole genome shotgun (WGS) entry which is preliminary data.</text>
</comment>
<evidence type="ECO:0000313" key="2">
    <source>
        <dbReference type="EMBL" id="KAK8514703.1"/>
    </source>
</evidence>
<evidence type="ECO:0000256" key="1">
    <source>
        <dbReference type="SAM" id="MobiDB-lite"/>
    </source>
</evidence>
<gene>
    <name evidence="2" type="ORF">V6N12_057600</name>
</gene>
<sequence>MGIWRSGLWFQWDLAMEPVGFSMDLSAKGNQHQNPSFSARNDFQTTCDSFLALLGLQGQHFLNLIQAEDDVSNQNLNENPNGVQTKSVPVEPSSGGYNGNVSRNGVSQGVRIQ</sequence>
<keyword evidence="3" id="KW-1185">Reference proteome</keyword>
<reference evidence="2 3" key="1">
    <citation type="journal article" date="2024" name="G3 (Bethesda)">
        <title>Genome assembly of Hibiscus sabdariffa L. provides insights into metabolisms of medicinal natural products.</title>
        <authorList>
            <person name="Kim T."/>
        </authorList>
    </citation>
    <scope>NUCLEOTIDE SEQUENCE [LARGE SCALE GENOMIC DNA]</scope>
    <source>
        <strain evidence="2">TK-2024</strain>
        <tissue evidence="2">Old leaves</tissue>
    </source>
</reference>
<feature type="region of interest" description="Disordered" evidence="1">
    <location>
        <begin position="73"/>
        <end position="113"/>
    </location>
</feature>
<accession>A0ABR2C5L0</accession>
<name>A0ABR2C5L0_9ROSI</name>
<evidence type="ECO:0000313" key="3">
    <source>
        <dbReference type="Proteomes" id="UP001472677"/>
    </source>
</evidence>
<proteinExistence type="predicted"/>
<feature type="compositionally biased region" description="Polar residues" evidence="1">
    <location>
        <begin position="73"/>
        <end position="87"/>
    </location>
</feature>
<protein>
    <submittedName>
        <fullName evidence="2">Uncharacterized protein</fullName>
    </submittedName>
</protein>
<organism evidence="2 3">
    <name type="scientific">Hibiscus sabdariffa</name>
    <name type="common">roselle</name>
    <dbReference type="NCBI Taxonomy" id="183260"/>
    <lineage>
        <taxon>Eukaryota</taxon>
        <taxon>Viridiplantae</taxon>
        <taxon>Streptophyta</taxon>
        <taxon>Embryophyta</taxon>
        <taxon>Tracheophyta</taxon>
        <taxon>Spermatophyta</taxon>
        <taxon>Magnoliopsida</taxon>
        <taxon>eudicotyledons</taxon>
        <taxon>Gunneridae</taxon>
        <taxon>Pentapetalae</taxon>
        <taxon>rosids</taxon>
        <taxon>malvids</taxon>
        <taxon>Malvales</taxon>
        <taxon>Malvaceae</taxon>
        <taxon>Malvoideae</taxon>
        <taxon>Hibiscus</taxon>
    </lineage>
</organism>
<dbReference type="EMBL" id="JBBPBM010000066">
    <property type="protein sequence ID" value="KAK8514703.1"/>
    <property type="molecule type" value="Genomic_DNA"/>
</dbReference>
<dbReference type="Proteomes" id="UP001472677">
    <property type="component" value="Unassembled WGS sequence"/>
</dbReference>